<organism evidence="1">
    <name type="scientific">viral metagenome</name>
    <dbReference type="NCBI Taxonomy" id="1070528"/>
    <lineage>
        <taxon>unclassified sequences</taxon>
        <taxon>metagenomes</taxon>
        <taxon>organismal metagenomes</taxon>
    </lineage>
</organism>
<dbReference type="EMBL" id="MT143023">
    <property type="protein sequence ID" value="QJA91911.1"/>
    <property type="molecule type" value="Genomic_DNA"/>
</dbReference>
<sequence>MMKLSKTIPARTKTVKFAWVYKNFAQATEKYLMFRNNLMGKGSGTMTRCDWCRKPFKLDEWFALASPLIGQEGPKRNWSLCHACADTMSGVKDYEQIRERRRKKDGKGDNKL</sequence>
<dbReference type="AlphaFoldDB" id="A0A6M3LFJ1"/>
<accession>A0A6M3LFJ1</accession>
<name>A0A6M3LFJ1_9ZZZZ</name>
<gene>
    <name evidence="1" type="ORF">MM415B03233_0010</name>
</gene>
<evidence type="ECO:0000313" key="1">
    <source>
        <dbReference type="EMBL" id="QJA91911.1"/>
    </source>
</evidence>
<reference evidence="1" key="1">
    <citation type="submission" date="2020-03" db="EMBL/GenBank/DDBJ databases">
        <title>The deep terrestrial virosphere.</title>
        <authorList>
            <person name="Holmfeldt K."/>
            <person name="Nilsson E."/>
            <person name="Simone D."/>
            <person name="Lopez-Fernandez M."/>
            <person name="Wu X."/>
            <person name="de Brujin I."/>
            <person name="Lundin D."/>
            <person name="Andersson A."/>
            <person name="Bertilsson S."/>
            <person name="Dopson M."/>
        </authorList>
    </citation>
    <scope>NUCLEOTIDE SEQUENCE</scope>
    <source>
        <strain evidence="1">MM415B03233</strain>
    </source>
</reference>
<protein>
    <submittedName>
        <fullName evidence="1">Uncharacterized protein</fullName>
    </submittedName>
</protein>
<proteinExistence type="predicted"/>